<keyword evidence="1" id="KW-1133">Transmembrane helix</keyword>
<feature type="transmembrane region" description="Helical" evidence="1">
    <location>
        <begin position="12"/>
        <end position="35"/>
    </location>
</feature>
<evidence type="ECO:0000313" key="3">
    <source>
        <dbReference type="Proteomes" id="UP001156670"/>
    </source>
</evidence>
<keyword evidence="3" id="KW-1185">Reference proteome</keyword>
<name>A0ABQ5XPX9_9GAMM</name>
<sequence>MITVAAEEGVLASIGGIVGMGVATAMLIPVMRHWWPEDTKWYLAYTSMRNHSGGYESFYRVCGSAIVALALIPFPWALNWYVQARDNGLVVHPFFAVHEELFRYSEIKSIEIVPVRNRYGYQDRYFVSFKDGRMLDACNDFPARDESDYAPLIQLLSRKSGVPVKRY</sequence>
<dbReference type="EMBL" id="BSOB01000010">
    <property type="protein sequence ID" value="GLQ92563.1"/>
    <property type="molecule type" value="Genomic_DNA"/>
</dbReference>
<proteinExistence type="predicted"/>
<protein>
    <recommendedName>
        <fullName evidence="4">DUF5673 domain-containing protein</fullName>
    </recommendedName>
</protein>
<comment type="caution">
    <text evidence="2">The sequence shown here is derived from an EMBL/GenBank/DDBJ whole genome shotgun (WGS) entry which is preliminary data.</text>
</comment>
<reference evidence="3" key="1">
    <citation type="journal article" date="2019" name="Int. J. Syst. Evol. Microbiol.">
        <title>The Global Catalogue of Microorganisms (GCM) 10K type strain sequencing project: providing services to taxonomists for standard genome sequencing and annotation.</title>
        <authorList>
            <consortium name="The Broad Institute Genomics Platform"/>
            <consortium name="The Broad Institute Genome Sequencing Center for Infectious Disease"/>
            <person name="Wu L."/>
            <person name="Ma J."/>
        </authorList>
    </citation>
    <scope>NUCLEOTIDE SEQUENCE [LARGE SCALE GENOMIC DNA]</scope>
    <source>
        <strain evidence="3">NBRC 111980</strain>
    </source>
</reference>
<evidence type="ECO:0008006" key="4">
    <source>
        <dbReference type="Google" id="ProtNLM"/>
    </source>
</evidence>
<dbReference type="Proteomes" id="UP001156670">
    <property type="component" value="Unassembled WGS sequence"/>
</dbReference>
<keyword evidence="1" id="KW-0472">Membrane</keyword>
<evidence type="ECO:0000313" key="2">
    <source>
        <dbReference type="EMBL" id="GLQ92563.1"/>
    </source>
</evidence>
<keyword evidence="1" id="KW-0812">Transmembrane</keyword>
<organism evidence="2 3">
    <name type="scientific">Dyella acidisoli</name>
    <dbReference type="NCBI Taxonomy" id="1867834"/>
    <lineage>
        <taxon>Bacteria</taxon>
        <taxon>Pseudomonadati</taxon>
        <taxon>Pseudomonadota</taxon>
        <taxon>Gammaproteobacteria</taxon>
        <taxon>Lysobacterales</taxon>
        <taxon>Rhodanobacteraceae</taxon>
        <taxon>Dyella</taxon>
    </lineage>
</organism>
<evidence type="ECO:0000256" key="1">
    <source>
        <dbReference type="SAM" id="Phobius"/>
    </source>
</evidence>
<gene>
    <name evidence="2" type="ORF">GCM10007901_15140</name>
</gene>
<accession>A0ABQ5XPX9</accession>
<feature type="transmembrane region" description="Helical" evidence="1">
    <location>
        <begin position="58"/>
        <end position="78"/>
    </location>
</feature>